<evidence type="ECO:0000313" key="1">
    <source>
        <dbReference type="EMBL" id="KAF7368113.1"/>
    </source>
</evidence>
<comment type="caution">
    <text evidence="1">The sequence shown here is derived from an EMBL/GenBank/DDBJ whole genome shotgun (WGS) entry which is preliminary data.</text>
</comment>
<keyword evidence="2" id="KW-1185">Reference proteome</keyword>
<name>A0A8H7DDH9_9AGAR</name>
<proteinExistence type="predicted"/>
<dbReference type="EMBL" id="JACAZH010000005">
    <property type="protein sequence ID" value="KAF7368113.1"/>
    <property type="molecule type" value="Genomic_DNA"/>
</dbReference>
<protein>
    <submittedName>
        <fullName evidence="1">Uncharacterized protein</fullName>
    </submittedName>
</protein>
<dbReference type="Proteomes" id="UP000623467">
    <property type="component" value="Unassembled WGS sequence"/>
</dbReference>
<evidence type="ECO:0000313" key="2">
    <source>
        <dbReference type="Proteomes" id="UP000623467"/>
    </source>
</evidence>
<organism evidence="1 2">
    <name type="scientific">Mycena sanguinolenta</name>
    <dbReference type="NCBI Taxonomy" id="230812"/>
    <lineage>
        <taxon>Eukaryota</taxon>
        <taxon>Fungi</taxon>
        <taxon>Dikarya</taxon>
        <taxon>Basidiomycota</taxon>
        <taxon>Agaricomycotina</taxon>
        <taxon>Agaricomycetes</taxon>
        <taxon>Agaricomycetidae</taxon>
        <taxon>Agaricales</taxon>
        <taxon>Marasmiineae</taxon>
        <taxon>Mycenaceae</taxon>
        <taxon>Mycena</taxon>
    </lineage>
</organism>
<dbReference type="AlphaFoldDB" id="A0A8H7DDH9"/>
<dbReference type="OrthoDB" id="2644397at2759"/>
<gene>
    <name evidence="1" type="ORF">MSAN_00877500</name>
</gene>
<sequence>MPEWSNMTDKDNTLRLLSDGGAFLPWITNLDPALTLGLSNGSLYDVLQTASSGDGSAEISAVGFNITFGYIPGLAAKDLGYNEMGYTYNISSPAGDFQWIVLEDVWAQILHRFGLQAILSANGNGHSGVDWGSMNLMQQLGLNPVSTDDTDDATPSPSRPLYLQDIENALAALISSVFWIGNSTLLN</sequence>
<reference evidence="1" key="1">
    <citation type="submission" date="2020-05" db="EMBL/GenBank/DDBJ databases">
        <title>Mycena genomes resolve the evolution of fungal bioluminescence.</title>
        <authorList>
            <person name="Tsai I.J."/>
        </authorList>
    </citation>
    <scope>NUCLEOTIDE SEQUENCE</scope>
    <source>
        <strain evidence="1">160909Yilan</strain>
    </source>
</reference>
<accession>A0A8H7DDH9</accession>